<feature type="compositionally biased region" description="Low complexity" evidence="1">
    <location>
        <begin position="1054"/>
        <end position="1064"/>
    </location>
</feature>
<comment type="caution">
    <text evidence="2">The sequence shown here is derived from an EMBL/GenBank/DDBJ whole genome shotgun (WGS) entry which is preliminary data.</text>
</comment>
<dbReference type="Proteomes" id="UP000801428">
    <property type="component" value="Unassembled WGS sequence"/>
</dbReference>
<feature type="compositionally biased region" description="Acidic residues" evidence="1">
    <location>
        <begin position="993"/>
        <end position="1023"/>
    </location>
</feature>
<feature type="region of interest" description="Disordered" evidence="1">
    <location>
        <begin position="218"/>
        <end position="241"/>
    </location>
</feature>
<dbReference type="EMBL" id="SWKU01000001">
    <property type="protein sequence ID" value="KAF3010582.1"/>
    <property type="molecule type" value="Genomic_DNA"/>
</dbReference>
<dbReference type="AlphaFoldDB" id="A0A9P4TN84"/>
<name>A0A9P4TN84_CURKU</name>
<reference evidence="2" key="1">
    <citation type="submission" date="2019-04" db="EMBL/GenBank/DDBJ databases">
        <title>Sequencing of skin fungus with MAO and IRED activity.</title>
        <authorList>
            <person name="Marsaioli A.J."/>
            <person name="Bonatto J.M.C."/>
            <person name="Reis Junior O."/>
        </authorList>
    </citation>
    <scope>NUCLEOTIDE SEQUENCE</scope>
    <source>
        <strain evidence="2">30M1</strain>
    </source>
</reference>
<protein>
    <submittedName>
        <fullName evidence="2">Uncharacterized protein</fullName>
    </submittedName>
</protein>
<feature type="compositionally biased region" description="Polar residues" evidence="1">
    <location>
        <begin position="828"/>
        <end position="841"/>
    </location>
</feature>
<proteinExistence type="predicted"/>
<dbReference type="OrthoDB" id="5427134at2759"/>
<gene>
    <name evidence="2" type="ORF">E8E13_001464</name>
</gene>
<evidence type="ECO:0000313" key="2">
    <source>
        <dbReference type="EMBL" id="KAF3010582.1"/>
    </source>
</evidence>
<organism evidence="2 3">
    <name type="scientific">Curvularia kusanoi</name>
    <name type="common">Cochliobolus kusanoi</name>
    <dbReference type="NCBI Taxonomy" id="90978"/>
    <lineage>
        <taxon>Eukaryota</taxon>
        <taxon>Fungi</taxon>
        <taxon>Dikarya</taxon>
        <taxon>Ascomycota</taxon>
        <taxon>Pezizomycotina</taxon>
        <taxon>Dothideomycetes</taxon>
        <taxon>Pleosporomycetidae</taxon>
        <taxon>Pleosporales</taxon>
        <taxon>Pleosporineae</taxon>
        <taxon>Pleosporaceae</taxon>
        <taxon>Curvularia</taxon>
    </lineage>
</organism>
<feature type="compositionally biased region" description="Polar residues" evidence="1">
    <location>
        <begin position="945"/>
        <end position="965"/>
    </location>
</feature>
<feature type="region of interest" description="Disordered" evidence="1">
    <location>
        <begin position="762"/>
        <end position="781"/>
    </location>
</feature>
<keyword evidence="3" id="KW-1185">Reference proteome</keyword>
<feature type="region of interest" description="Disordered" evidence="1">
    <location>
        <begin position="828"/>
        <end position="965"/>
    </location>
</feature>
<evidence type="ECO:0000313" key="3">
    <source>
        <dbReference type="Proteomes" id="UP000801428"/>
    </source>
</evidence>
<feature type="compositionally biased region" description="Acidic residues" evidence="1">
    <location>
        <begin position="1086"/>
        <end position="1106"/>
    </location>
</feature>
<feature type="region of interest" description="Disordered" evidence="1">
    <location>
        <begin position="327"/>
        <end position="359"/>
    </location>
</feature>
<feature type="compositionally biased region" description="Polar residues" evidence="1">
    <location>
        <begin position="551"/>
        <end position="584"/>
    </location>
</feature>
<accession>A0A9P4TN84</accession>
<feature type="region of interest" description="Disordered" evidence="1">
    <location>
        <begin position="981"/>
        <end position="1106"/>
    </location>
</feature>
<evidence type="ECO:0000256" key="1">
    <source>
        <dbReference type="SAM" id="MobiDB-lite"/>
    </source>
</evidence>
<sequence length="1133" mass="125254">MAEFAEPNAALSQRNFCRPATERNPLPRRALPTGPCNYRDASVGPCGCDQFWDKSSAEIHDGSNQYRLASERVPWCVCGHHACFHLKTQRVSEQSTPAAQPATERVEQPASLDEAPSINDERIQKSFYGNGQRPQRIAASEANGHGRMLHSQGFPSQLSSSGLPGLPSVCMLSNDRRPAADDEATHAANQPRGDFAGLGFSMLNMESMPRIDRQHSASPTVVDDSVPPPLQGTFSEQGRAPTRRISIQTDSMRLLSDLRGPFEQIKDFNRNMHLNVPGDTIPNTLDPNEFIPSATQVATPSIRGTPDLGAADNAVQQGKKLIDTLSRLTSSTPGPQASPDALANIPFAPDQQPASPSRRQEEQLQNVLRAASPQDLQKLVSYLAPLHNLLNTIPNVAKTMREMKYRLEVLESGSFNYVQPEDLHQTLELYDDRLITVEHRIEEHEKMHQAFDADTSSTSHGRRRIDIGTGSFDSNQSMLSSTSSALILAAMDRKDKEAELGDIKDRLEVLESAAVPTILNPWEVEVVLLPWGRELRGIWFSPDQPMHDSSKTTTQDSEDWTQARNLKSAQSVQTLRDTDSSPVSGNKGIFSDTESGWSSQAISDWASGSTDDWLYPKACGANNLVYKRLLSRGFVRNVTLHSANARDIQATLSHAFSDVMEWLQFTDRDEDQMVAAHPALRAAFIPLRKVMKESKLRFLTPSEMSSSALWSANFLAAGVVMRVSGGKRRLYVTQREAYVQRSDEMGSSWTWQELRQLPRFQPDQDSQLKGNDEHHQQVPEADAKETCWQYVATYDAPPASVHSSFNSHQSVELSMRPADRQWRRSITPSSILKNRQQQPLSPLSLFHQQRPRSLSRTASTSILDIPSSTKRRLNSSPTKYASSQPHTRAPSVSAARLKRRRVTDSSSPRYNAAAPEMGPVTIWHPTPRRSREPPSPRFTHPALPRSSSDVASRPSQRSVTRTSNPAAFAYATPASGPFLAGPAFGGYNQGGDTEPDDDSDDANVDAEDANVDAEDADDDDDGEQSWHGVTDGDEVSVSSLSDADAEGGAQEMVSFSGDDSGFGSENDASQSEGDRTPTVHRRRLDEDEDEDNEMDDDDDDDEDDDGVEIFDTLLEVLEPNHHQCTLYECDDSC</sequence>
<feature type="compositionally biased region" description="Basic and acidic residues" evidence="1">
    <location>
        <begin position="770"/>
        <end position="781"/>
    </location>
</feature>
<feature type="region of interest" description="Disordered" evidence="1">
    <location>
        <begin position="94"/>
        <end position="120"/>
    </location>
</feature>
<feature type="region of interest" description="Disordered" evidence="1">
    <location>
        <begin position="542"/>
        <end position="595"/>
    </location>
</feature>
<feature type="compositionally biased region" description="Polar residues" evidence="1">
    <location>
        <begin position="851"/>
        <end position="886"/>
    </location>
</feature>